<evidence type="ECO:0000256" key="1">
    <source>
        <dbReference type="SAM" id="Phobius"/>
    </source>
</evidence>
<evidence type="ECO:0000313" key="2">
    <source>
        <dbReference type="EMBL" id="QKZ18055.1"/>
    </source>
</evidence>
<organism evidence="2 3">
    <name type="scientific">Streptomyces chartreusis</name>
    <dbReference type="NCBI Taxonomy" id="1969"/>
    <lineage>
        <taxon>Bacteria</taxon>
        <taxon>Bacillati</taxon>
        <taxon>Actinomycetota</taxon>
        <taxon>Actinomycetes</taxon>
        <taxon>Kitasatosporales</taxon>
        <taxon>Streptomycetaceae</taxon>
        <taxon>Streptomyces</taxon>
    </lineage>
</organism>
<feature type="transmembrane region" description="Helical" evidence="1">
    <location>
        <begin position="21"/>
        <end position="43"/>
    </location>
</feature>
<dbReference type="RefSeq" id="WP_176575132.1">
    <property type="nucleotide sequence ID" value="NZ_CBDRGH010000034.1"/>
</dbReference>
<evidence type="ECO:0008006" key="4">
    <source>
        <dbReference type="Google" id="ProtNLM"/>
    </source>
</evidence>
<dbReference type="Proteomes" id="UP000509418">
    <property type="component" value="Chromosome"/>
</dbReference>
<evidence type="ECO:0000313" key="3">
    <source>
        <dbReference type="Proteomes" id="UP000509418"/>
    </source>
</evidence>
<keyword evidence="1" id="KW-0472">Membrane</keyword>
<reference evidence="2 3" key="1">
    <citation type="submission" date="2020-06" db="EMBL/GenBank/DDBJ databases">
        <title>Genome mining for natural products.</title>
        <authorList>
            <person name="Zhang B."/>
            <person name="Shi J."/>
            <person name="Ge H."/>
        </authorList>
    </citation>
    <scope>NUCLEOTIDE SEQUENCE [LARGE SCALE GENOMIC DNA]</scope>
    <source>
        <strain evidence="2 3">NA02069</strain>
    </source>
</reference>
<keyword evidence="1" id="KW-1133">Transmembrane helix</keyword>
<protein>
    <recommendedName>
        <fullName evidence="4">PH domain-containing protein</fullName>
    </recommendedName>
</protein>
<name>A0A7H8T3G0_STRCX</name>
<dbReference type="EMBL" id="CP056041">
    <property type="protein sequence ID" value="QKZ18055.1"/>
    <property type="molecule type" value="Genomic_DNA"/>
</dbReference>
<proteinExistence type="predicted"/>
<keyword evidence="3" id="KW-1185">Reference proteome</keyword>
<sequence>MSQVVSGGRRIEIAGRRVGKTVCWVIVLIVWLAFCAELVREVWFLEPWRRAAFCTMAAMGGYWIWRFSLCTYLKASASALTVRNRFTKWHIPFGDIADLTWLPGEGPLLTLRSGPVVRLDAYAGWPAGHLGRQAMTGLVEAGRSRSDDTPEPSSARRAGGVAELLLVGVWVWFEVVVPSAA</sequence>
<keyword evidence="1" id="KW-0812">Transmembrane</keyword>
<gene>
    <name evidence="2" type="ORF">HUT05_12255</name>
</gene>
<dbReference type="AlphaFoldDB" id="A0A7H8T3G0"/>
<accession>A0A7H8T3G0</accession>